<dbReference type="Proteomes" id="UP000177126">
    <property type="component" value="Unassembled WGS sequence"/>
</dbReference>
<dbReference type="PANTHER" id="PTHR34216:SF3">
    <property type="entry name" value="POLY-BETA-1,6-N-ACETYL-D-GLUCOSAMINE N-DEACETYLASE"/>
    <property type="match status" value="1"/>
</dbReference>
<dbReference type="AlphaFoldDB" id="A0A1G2FPN9"/>
<sequence>MKLIIVNYHYIDDEQKYKSGIYPVSPERLSDQLDKIGKTFDFIGEKELLDVIEGKNNLSKNSCLITFDDGLRVQYERAVPILAAKKIPAIFFINTRPLSKGIACVVHKIHFLLTILPADAFLEKVLFYYKAIVGRALNEEELFKDRTVNYPDDEAATSQLKYLLNSYLEPDLSEQITDMIFRLYCDDEAEFCEKLYMSKEQLLTLRQNKLFSLGLHTASHIDISAFDKDKVAQDIMENYNYFQKYLSMDAVSGLSFPYGLVNEQVIRGKIEPLADTLGIKYALTTYKGINYDLNKPLFLKRFDANDVIGGKRPIVNF</sequence>
<dbReference type="GO" id="GO:0005975">
    <property type="term" value="P:carbohydrate metabolic process"/>
    <property type="evidence" value="ECO:0007669"/>
    <property type="project" value="InterPro"/>
</dbReference>
<organism evidence="4 5">
    <name type="scientific">Candidatus Portnoybacteria bacterium RIFCSPLOWO2_02_FULL_39_11</name>
    <dbReference type="NCBI Taxonomy" id="1802001"/>
    <lineage>
        <taxon>Bacteria</taxon>
        <taxon>Candidatus Portnoyibacteriota</taxon>
    </lineage>
</organism>
<dbReference type="InterPro" id="IPR051398">
    <property type="entry name" value="Polysacch_Deacetylase"/>
</dbReference>
<feature type="domain" description="NodB homology" evidence="3">
    <location>
        <begin position="199"/>
        <end position="266"/>
    </location>
</feature>
<dbReference type="InterPro" id="IPR002509">
    <property type="entry name" value="NODB_dom"/>
</dbReference>
<dbReference type="Pfam" id="PF01522">
    <property type="entry name" value="Polysacc_deac_1"/>
    <property type="match status" value="2"/>
</dbReference>
<evidence type="ECO:0000313" key="5">
    <source>
        <dbReference type="Proteomes" id="UP000177126"/>
    </source>
</evidence>
<dbReference type="GO" id="GO:0016810">
    <property type="term" value="F:hydrolase activity, acting on carbon-nitrogen (but not peptide) bonds"/>
    <property type="evidence" value="ECO:0007669"/>
    <property type="project" value="InterPro"/>
</dbReference>
<accession>A0A1G2FPN9</accession>
<evidence type="ECO:0000313" key="4">
    <source>
        <dbReference type="EMBL" id="OGZ39588.1"/>
    </source>
</evidence>
<dbReference type="SUPFAM" id="SSF88713">
    <property type="entry name" value="Glycoside hydrolase/deacetylase"/>
    <property type="match status" value="1"/>
</dbReference>
<evidence type="ECO:0000259" key="3">
    <source>
        <dbReference type="Pfam" id="PF01522"/>
    </source>
</evidence>
<feature type="domain" description="NodB homology" evidence="3">
    <location>
        <begin position="56"/>
        <end position="98"/>
    </location>
</feature>
<reference evidence="4 5" key="1">
    <citation type="journal article" date="2016" name="Nat. Commun.">
        <title>Thousands of microbial genomes shed light on interconnected biogeochemical processes in an aquifer system.</title>
        <authorList>
            <person name="Anantharaman K."/>
            <person name="Brown C.T."/>
            <person name="Hug L.A."/>
            <person name="Sharon I."/>
            <person name="Castelle C.J."/>
            <person name="Probst A.J."/>
            <person name="Thomas B.C."/>
            <person name="Singh A."/>
            <person name="Wilkins M.J."/>
            <person name="Karaoz U."/>
            <person name="Brodie E.L."/>
            <person name="Williams K.H."/>
            <person name="Hubbard S.S."/>
            <person name="Banfield J.F."/>
        </authorList>
    </citation>
    <scope>NUCLEOTIDE SEQUENCE [LARGE SCALE GENOMIC DNA]</scope>
</reference>
<comment type="caution">
    <text evidence="4">The sequence shown here is derived from an EMBL/GenBank/DDBJ whole genome shotgun (WGS) entry which is preliminary data.</text>
</comment>
<protein>
    <recommendedName>
        <fullName evidence="3">NodB homology domain-containing protein</fullName>
    </recommendedName>
</protein>
<gene>
    <name evidence="4" type="ORF">A3B04_00815</name>
</gene>
<comment type="subcellular location">
    <subcellularLocation>
        <location evidence="1">Secreted</location>
    </subcellularLocation>
</comment>
<keyword evidence="2" id="KW-0732">Signal</keyword>
<name>A0A1G2FPN9_9BACT</name>
<evidence type="ECO:0000256" key="2">
    <source>
        <dbReference type="ARBA" id="ARBA00022729"/>
    </source>
</evidence>
<dbReference type="PANTHER" id="PTHR34216">
    <property type="match status" value="1"/>
</dbReference>
<dbReference type="Gene3D" id="3.20.20.370">
    <property type="entry name" value="Glycoside hydrolase/deacetylase"/>
    <property type="match status" value="1"/>
</dbReference>
<dbReference type="InterPro" id="IPR011330">
    <property type="entry name" value="Glyco_hydro/deAcase_b/a-brl"/>
</dbReference>
<evidence type="ECO:0000256" key="1">
    <source>
        <dbReference type="ARBA" id="ARBA00004613"/>
    </source>
</evidence>
<dbReference type="EMBL" id="MHNF01000052">
    <property type="protein sequence ID" value="OGZ39588.1"/>
    <property type="molecule type" value="Genomic_DNA"/>
</dbReference>
<proteinExistence type="predicted"/>
<dbReference type="GO" id="GO:0005576">
    <property type="term" value="C:extracellular region"/>
    <property type="evidence" value="ECO:0007669"/>
    <property type="project" value="UniProtKB-SubCell"/>
</dbReference>